<proteinExistence type="predicted"/>
<name>A0A0U3C8N4_9CAUD</name>
<keyword evidence="2" id="KW-1185">Reference proteome</keyword>
<sequence>MGYKLFSTFQATPSTLGEVKPVFYLDLAGPSHKCLWRFEGQVASSVSHDSNLQCVVEVEFEVAKPISYSALAPLAISVMRDAIREAEEEPGGWAAMKWSVYAKPRHSHV</sequence>
<dbReference type="EMBL" id="KU245542">
    <property type="protein sequence ID" value="ALT58050.1"/>
    <property type="molecule type" value="Genomic_DNA"/>
</dbReference>
<gene>
    <name evidence="1" type="ORF">SM1_058</name>
</gene>
<reference evidence="1 2" key="1">
    <citation type="submission" date="2015-12" db="EMBL/GenBank/DDBJ databases">
        <title>In silico genomic study of Pseudomonas phage SM1.</title>
        <authorList>
            <person name="Zawawi N.A.M."/>
            <person name="Mat-Arip Y."/>
            <person name="Wan-Jauhari W.K."/>
            <person name="Fauzi A.A."/>
            <person name="Yee F.J."/>
        </authorList>
    </citation>
    <scope>NUCLEOTIDE SEQUENCE [LARGE SCALE GENOMIC DNA]</scope>
</reference>
<dbReference type="Proteomes" id="UP000224832">
    <property type="component" value="Segment"/>
</dbReference>
<evidence type="ECO:0000313" key="2">
    <source>
        <dbReference type="Proteomes" id="UP000224832"/>
    </source>
</evidence>
<organism evidence="1 2">
    <name type="scientific">Pseudomonas phage SM1</name>
    <dbReference type="NCBI Taxonomy" id="1772332"/>
    <lineage>
        <taxon>Viruses</taxon>
        <taxon>Duplodnaviria</taxon>
        <taxon>Heunggongvirae</taxon>
        <taxon>Uroviricota</taxon>
        <taxon>Caudoviricetes</taxon>
        <taxon>Samunavirus</taxon>
        <taxon>Samunavirus SM1</taxon>
    </lineage>
</organism>
<protein>
    <submittedName>
        <fullName evidence="1">Uncharacterized protein</fullName>
    </submittedName>
</protein>
<accession>A0A0U3C8N4</accession>
<evidence type="ECO:0000313" key="1">
    <source>
        <dbReference type="EMBL" id="ALT58050.1"/>
    </source>
</evidence>